<reference evidence="5 6" key="1">
    <citation type="submission" date="2017-05" db="EMBL/GenBank/DDBJ databases">
        <authorList>
            <person name="Varghese N."/>
            <person name="Submissions S."/>
        </authorList>
    </citation>
    <scope>NUCLEOTIDE SEQUENCE [LARGE SCALE GENOMIC DNA]</scope>
    <source>
        <strain evidence="5 6">DSM 25457</strain>
    </source>
</reference>
<accession>A0ABY1PUM8</accession>
<dbReference type="InterPro" id="IPR003488">
    <property type="entry name" value="DprA"/>
</dbReference>
<dbReference type="NCBIfam" id="TIGR00732">
    <property type="entry name" value="dprA"/>
    <property type="match status" value="1"/>
</dbReference>
<dbReference type="RefSeq" id="WP_283431510.1">
    <property type="nucleotide sequence ID" value="NZ_FXUG01000002.1"/>
</dbReference>
<dbReference type="EMBL" id="FXUG01000002">
    <property type="protein sequence ID" value="SMP46761.1"/>
    <property type="molecule type" value="Genomic_DNA"/>
</dbReference>
<organism evidence="5 6">
    <name type="scientific">Neorhodopirellula lusitana</name>
    <dbReference type="NCBI Taxonomy" id="445327"/>
    <lineage>
        <taxon>Bacteria</taxon>
        <taxon>Pseudomonadati</taxon>
        <taxon>Planctomycetota</taxon>
        <taxon>Planctomycetia</taxon>
        <taxon>Pirellulales</taxon>
        <taxon>Pirellulaceae</taxon>
        <taxon>Neorhodopirellula</taxon>
    </lineage>
</organism>
<dbReference type="Pfam" id="PF14520">
    <property type="entry name" value="HHH_5"/>
    <property type="match status" value="1"/>
</dbReference>
<dbReference type="InterPro" id="IPR036388">
    <property type="entry name" value="WH-like_DNA-bd_sf"/>
</dbReference>
<feature type="region of interest" description="Disordered" evidence="2">
    <location>
        <begin position="344"/>
        <end position="367"/>
    </location>
</feature>
<proteinExistence type="inferred from homology"/>
<dbReference type="PANTHER" id="PTHR43022:SF1">
    <property type="entry name" value="PROTEIN SMF"/>
    <property type="match status" value="1"/>
</dbReference>
<dbReference type="Pfam" id="PF17782">
    <property type="entry name" value="WHD_DprA"/>
    <property type="match status" value="1"/>
</dbReference>
<keyword evidence="6" id="KW-1185">Reference proteome</keyword>
<dbReference type="Gene3D" id="1.10.10.10">
    <property type="entry name" value="Winged helix-like DNA-binding domain superfamily/Winged helix DNA-binding domain"/>
    <property type="match status" value="1"/>
</dbReference>
<evidence type="ECO:0000256" key="1">
    <source>
        <dbReference type="ARBA" id="ARBA00006525"/>
    </source>
</evidence>
<dbReference type="InterPro" id="IPR041614">
    <property type="entry name" value="DprA_WH"/>
</dbReference>
<dbReference type="SUPFAM" id="SSF47781">
    <property type="entry name" value="RuvA domain 2-like"/>
    <property type="match status" value="1"/>
</dbReference>
<evidence type="ECO:0000313" key="6">
    <source>
        <dbReference type="Proteomes" id="UP001158067"/>
    </source>
</evidence>
<dbReference type="SUPFAM" id="SSF102405">
    <property type="entry name" value="MCP/YpsA-like"/>
    <property type="match status" value="1"/>
</dbReference>
<protein>
    <submittedName>
        <fullName evidence="5">DNA protecting protein DprA</fullName>
    </submittedName>
</protein>
<comment type="similarity">
    <text evidence="1">Belongs to the DprA/Smf family.</text>
</comment>
<gene>
    <name evidence="5" type="ORF">SAMN06265222_102174</name>
</gene>
<dbReference type="Gene3D" id="1.10.150.20">
    <property type="entry name" value="5' to 3' exonuclease, C-terminal subdomain"/>
    <property type="match status" value="1"/>
</dbReference>
<evidence type="ECO:0000256" key="2">
    <source>
        <dbReference type="SAM" id="MobiDB-lite"/>
    </source>
</evidence>
<name>A0ABY1PUM8_9BACT</name>
<evidence type="ECO:0000259" key="3">
    <source>
        <dbReference type="Pfam" id="PF02481"/>
    </source>
</evidence>
<dbReference type="InterPro" id="IPR010994">
    <property type="entry name" value="RuvA_2-like"/>
</dbReference>
<comment type="caution">
    <text evidence="5">The sequence shown here is derived from an EMBL/GenBank/DDBJ whole genome shotgun (WGS) entry which is preliminary data.</text>
</comment>
<feature type="domain" description="DprA winged helix" evidence="4">
    <location>
        <begin position="379"/>
        <end position="432"/>
    </location>
</feature>
<feature type="domain" description="Smf/DprA SLOG" evidence="3">
    <location>
        <begin position="133"/>
        <end position="336"/>
    </location>
</feature>
<dbReference type="InterPro" id="IPR057666">
    <property type="entry name" value="DrpA_SLOG"/>
</dbReference>
<dbReference type="Proteomes" id="UP001158067">
    <property type="component" value="Unassembled WGS sequence"/>
</dbReference>
<dbReference type="Pfam" id="PF02481">
    <property type="entry name" value="DNA_processg_A"/>
    <property type="match status" value="1"/>
</dbReference>
<sequence length="439" mass="46848">MSEELFIWQEEQIDLEAKQTAPPSIDINNIDPLLRDRLQLCLLPGLGPRSLSVLFQVFGSASEVLRASNDALQRVPGVGPKLAHTIRTATDHVDVEGLLNWCDQNNVNIVQPEQPDVGDDLDVSVSNAKASTAKPYPTSLQELDDAPPILFVRGQWEPRDAFSIAIVGTRHATPYGLQQTKRLVRDLASASVTIISGLARGIDTAAHRAALEAGGRTIAFLGGGLGQMYPPENAGLADEISQSGAVFSEYSPMSKPRGGMFPQRNRLIAAASLATLVIEAPQRSGALITARLASELGRGVGALPGPVNSRASSGCHELIRDGGTLVAHVDDVLELLGPFSQPVNYPTTARTTTQGSANGNAYSGESPLNQAEREVRNGAELSLNEVETTVLDLISTTGTAIDEIVASLELPVSRVSSVVSILEMKRLIRRLSSQYVSRI</sequence>
<dbReference type="PANTHER" id="PTHR43022">
    <property type="entry name" value="PROTEIN SMF"/>
    <property type="match status" value="1"/>
</dbReference>
<evidence type="ECO:0000313" key="5">
    <source>
        <dbReference type="EMBL" id="SMP46761.1"/>
    </source>
</evidence>
<evidence type="ECO:0000259" key="4">
    <source>
        <dbReference type="Pfam" id="PF17782"/>
    </source>
</evidence>
<dbReference type="Gene3D" id="3.40.50.450">
    <property type="match status" value="1"/>
</dbReference>